<dbReference type="InterPro" id="IPR000792">
    <property type="entry name" value="Tscrpt_reg_LuxR_C"/>
</dbReference>
<dbReference type="SUPFAM" id="SSF52172">
    <property type="entry name" value="CheY-like"/>
    <property type="match status" value="1"/>
</dbReference>
<dbReference type="InterPro" id="IPR011006">
    <property type="entry name" value="CheY-like_superfamily"/>
</dbReference>
<evidence type="ECO:0000256" key="3">
    <source>
        <dbReference type="ARBA" id="ARBA00023125"/>
    </source>
</evidence>
<dbReference type="Gene3D" id="3.40.50.2300">
    <property type="match status" value="1"/>
</dbReference>
<evidence type="ECO:0000313" key="8">
    <source>
        <dbReference type="EMBL" id="RZT90660.1"/>
    </source>
</evidence>
<proteinExistence type="predicted"/>
<accession>A0ABY0IT93</accession>
<reference evidence="8 9" key="1">
    <citation type="submission" date="2019-02" db="EMBL/GenBank/DDBJ databases">
        <title>Genomic Encyclopedia of Type Strains, Phase IV (KMG-IV): sequencing the most valuable type-strain genomes for metagenomic binning, comparative biology and taxonomic classification.</title>
        <authorList>
            <person name="Goeker M."/>
        </authorList>
    </citation>
    <scope>NUCLEOTIDE SEQUENCE [LARGE SCALE GENOMIC DNA]</scope>
    <source>
        <strain evidence="8 9">DSM 21223</strain>
    </source>
</reference>
<dbReference type="Proteomes" id="UP000292136">
    <property type="component" value="Unassembled WGS sequence"/>
</dbReference>
<organism evidence="8 9">
    <name type="scientific">Azospira oryzae</name>
    <dbReference type="NCBI Taxonomy" id="146939"/>
    <lineage>
        <taxon>Bacteria</taxon>
        <taxon>Pseudomonadati</taxon>
        <taxon>Pseudomonadota</taxon>
        <taxon>Betaproteobacteria</taxon>
        <taxon>Rhodocyclales</taxon>
        <taxon>Rhodocyclaceae</taxon>
        <taxon>Azospira</taxon>
    </lineage>
</organism>
<keyword evidence="9" id="KW-1185">Reference proteome</keyword>
<dbReference type="EMBL" id="SHKM01000001">
    <property type="protein sequence ID" value="RZT90660.1"/>
    <property type="molecule type" value="Genomic_DNA"/>
</dbReference>
<dbReference type="InterPro" id="IPR001789">
    <property type="entry name" value="Sig_transdc_resp-reg_receiver"/>
</dbReference>
<name>A0ABY0IT93_9RHOO</name>
<keyword evidence="3" id="KW-0238">DNA-binding</keyword>
<dbReference type="SMART" id="SM00448">
    <property type="entry name" value="REC"/>
    <property type="match status" value="1"/>
</dbReference>
<dbReference type="RefSeq" id="WP_130459034.1">
    <property type="nucleotide sequence ID" value="NZ_SHKM01000001.1"/>
</dbReference>
<feature type="modified residue" description="4-aspartylphosphate" evidence="5">
    <location>
        <position position="54"/>
    </location>
</feature>
<dbReference type="InterPro" id="IPR058245">
    <property type="entry name" value="NreC/VraR/RcsB-like_REC"/>
</dbReference>
<dbReference type="PANTHER" id="PTHR43214">
    <property type="entry name" value="TWO-COMPONENT RESPONSE REGULATOR"/>
    <property type="match status" value="1"/>
</dbReference>
<evidence type="ECO:0000313" key="9">
    <source>
        <dbReference type="Proteomes" id="UP000292136"/>
    </source>
</evidence>
<gene>
    <name evidence="8" type="ORF">EV678_1480</name>
</gene>
<evidence type="ECO:0000256" key="2">
    <source>
        <dbReference type="ARBA" id="ARBA00023015"/>
    </source>
</evidence>
<dbReference type="Pfam" id="PF00072">
    <property type="entry name" value="Response_reg"/>
    <property type="match status" value="1"/>
</dbReference>
<sequence length="209" mass="22448">MIRILLADDHSIVRSGLKQLLATEADLEVAGEASQGSEVLTRLRQGGIDLLLMDMSMPGISGLDLIRRAHTEAPEVPVVVLSMHNESQLVSRALRAGASGYVTKDSDPAILLAAIRKVAKGGRFIDPALVDAMVFGAPEEAPPHEALSDREFEVLQLLSQGLALAAVGERLHVSAKTVSTHKTRLMQKLGIDNNAELVRYALRHGLGRP</sequence>
<dbReference type="PANTHER" id="PTHR43214:SF41">
    <property type="entry name" value="NITRATE_NITRITE RESPONSE REGULATOR PROTEIN NARP"/>
    <property type="match status" value="1"/>
</dbReference>
<dbReference type="InterPro" id="IPR039420">
    <property type="entry name" value="WalR-like"/>
</dbReference>
<evidence type="ECO:0000259" key="7">
    <source>
        <dbReference type="PROSITE" id="PS50110"/>
    </source>
</evidence>
<dbReference type="CDD" id="cd17535">
    <property type="entry name" value="REC_NarL-like"/>
    <property type="match status" value="1"/>
</dbReference>
<keyword evidence="4" id="KW-0804">Transcription</keyword>
<keyword evidence="1 5" id="KW-0597">Phosphoprotein</keyword>
<dbReference type="PROSITE" id="PS50043">
    <property type="entry name" value="HTH_LUXR_2"/>
    <property type="match status" value="1"/>
</dbReference>
<evidence type="ECO:0000256" key="5">
    <source>
        <dbReference type="PROSITE-ProRule" id="PRU00169"/>
    </source>
</evidence>
<feature type="domain" description="HTH luxR-type" evidence="6">
    <location>
        <begin position="140"/>
        <end position="205"/>
    </location>
</feature>
<dbReference type="PROSITE" id="PS50110">
    <property type="entry name" value="RESPONSE_REGULATORY"/>
    <property type="match status" value="1"/>
</dbReference>
<dbReference type="CDD" id="cd06170">
    <property type="entry name" value="LuxR_C_like"/>
    <property type="match status" value="1"/>
</dbReference>
<protein>
    <submittedName>
        <fullName evidence="8">LuxR family two component transcriptional regulator</fullName>
    </submittedName>
</protein>
<dbReference type="SMART" id="SM00421">
    <property type="entry name" value="HTH_LUXR"/>
    <property type="match status" value="1"/>
</dbReference>
<comment type="caution">
    <text evidence="8">The sequence shown here is derived from an EMBL/GenBank/DDBJ whole genome shotgun (WGS) entry which is preliminary data.</text>
</comment>
<dbReference type="SUPFAM" id="SSF46894">
    <property type="entry name" value="C-terminal effector domain of the bipartite response regulators"/>
    <property type="match status" value="1"/>
</dbReference>
<keyword evidence="2" id="KW-0805">Transcription regulation</keyword>
<evidence type="ECO:0000256" key="1">
    <source>
        <dbReference type="ARBA" id="ARBA00022553"/>
    </source>
</evidence>
<feature type="domain" description="Response regulatory" evidence="7">
    <location>
        <begin position="3"/>
        <end position="119"/>
    </location>
</feature>
<dbReference type="PRINTS" id="PR00038">
    <property type="entry name" value="HTHLUXR"/>
</dbReference>
<dbReference type="InterPro" id="IPR016032">
    <property type="entry name" value="Sig_transdc_resp-reg_C-effctor"/>
</dbReference>
<evidence type="ECO:0000259" key="6">
    <source>
        <dbReference type="PROSITE" id="PS50043"/>
    </source>
</evidence>
<evidence type="ECO:0000256" key="4">
    <source>
        <dbReference type="ARBA" id="ARBA00023163"/>
    </source>
</evidence>
<dbReference type="Pfam" id="PF00196">
    <property type="entry name" value="GerE"/>
    <property type="match status" value="1"/>
</dbReference>